<evidence type="ECO:0000256" key="1">
    <source>
        <dbReference type="ARBA" id="ARBA00022999"/>
    </source>
</evidence>
<keyword evidence="5" id="KW-1185">Reference proteome</keyword>
<dbReference type="PROSITE" id="PS50001">
    <property type="entry name" value="SH2"/>
    <property type="match status" value="1"/>
</dbReference>
<protein>
    <submittedName>
        <fullName evidence="6">Hematopoietic SH2 domain-containing protein</fullName>
    </submittedName>
</protein>
<dbReference type="GeneID" id="101708564"/>
<feature type="domain" description="SH2" evidence="4">
    <location>
        <begin position="34"/>
        <end position="125"/>
    </location>
</feature>
<evidence type="ECO:0000313" key="5">
    <source>
        <dbReference type="Proteomes" id="UP000694906"/>
    </source>
</evidence>
<keyword evidence="1 2" id="KW-0727">SH2 domain</keyword>
<evidence type="ECO:0000313" key="6">
    <source>
        <dbReference type="RefSeq" id="XP_021106766.1"/>
    </source>
</evidence>
<sequence>MAGPERLPPPLPPRLDWFVQTQMGQLAQDGVPEWFHGAISRGDAENLLESQPPGSFLIRVSHSHVGYTLSYRVQGRCHHAMVTLQDDGRLVLLGDDAVHASLCALVAFYQRRPLRPHGQLLTQGCGQKDPATVDYEDLLRYAAALAQDTTSPEPSPEEHEGPCSCPEGPPKPALLHQLKEKEVSTEEVPSSCSPRVPLRGAGPKLWKNLRALPETGRRVQQQLKGCLAAVSLASLWDARPSAVTHSSKARAPFVATSLENPPQRQVLSDRDTASRKATRPTSWSGATPGERGWHQKVVRALSFQPSEPKPRDWLPEEYLQPPPFAPGYC</sequence>
<dbReference type="Proteomes" id="UP000694906">
    <property type="component" value="Unplaced"/>
</dbReference>
<dbReference type="Gene3D" id="3.30.505.10">
    <property type="entry name" value="SH2 domain"/>
    <property type="match status" value="1"/>
</dbReference>
<dbReference type="CTD" id="84941"/>
<accession>A0AAX6SBH4</accession>
<dbReference type="InterPro" id="IPR000980">
    <property type="entry name" value="SH2"/>
</dbReference>
<dbReference type="PANTHER" id="PTHR14388">
    <property type="entry name" value="T CELL-SPECIFIC ADAPTER PROTEIN TSAD"/>
    <property type="match status" value="1"/>
</dbReference>
<feature type="compositionally biased region" description="Polar residues" evidence="3">
    <location>
        <begin position="257"/>
        <end position="266"/>
    </location>
</feature>
<dbReference type="GO" id="GO:0005737">
    <property type="term" value="C:cytoplasm"/>
    <property type="evidence" value="ECO:0007669"/>
    <property type="project" value="TreeGrafter"/>
</dbReference>
<dbReference type="SMART" id="SM00252">
    <property type="entry name" value="SH2"/>
    <property type="match status" value="1"/>
</dbReference>
<feature type="compositionally biased region" description="Pro residues" evidence="3">
    <location>
        <begin position="320"/>
        <end position="329"/>
    </location>
</feature>
<feature type="region of interest" description="Disordered" evidence="3">
    <location>
        <begin position="147"/>
        <end position="172"/>
    </location>
</feature>
<organism evidence="5 6">
    <name type="scientific">Heterocephalus glaber</name>
    <name type="common">Naked mole rat</name>
    <dbReference type="NCBI Taxonomy" id="10181"/>
    <lineage>
        <taxon>Eukaryota</taxon>
        <taxon>Metazoa</taxon>
        <taxon>Chordata</taxon>
        <taxon>Craniata</taxon>
        <taxon>Vertebrata</taxon>
        <taxon>Euteleostomi</taxon>
        <taxon>Mammalia</taxon>
        <taxon>Eutheria</taxon>
        <taxon>Euarchontoglires</taxon>
        <taxon>Glires</taxon>
        <taxon>Rodentia</taxon>
        <taxon>Hystricomorpha</taxon>
        <taxon>Bathyergidae</taxon>
        <taxon>Heterocephalus</taxon>
    </lineage>
</organism>
<dbReference type="PRINTS" id="PR00401">
    <property type="entry name" value="SH2DOMAIN"/>
</dbReference>
<evidence type="ECO:0000256" key="2">
    <source>
        <dbReference type="PROSITE-ProRule" id="PRU00191"/>
    </source>
</evidence>
<feature type="region of interest" description="Disordered" evidence="3">
    <location>
        <begin position="304"/>
        <end position="329"/>
    </location>
</feature>
<evidence type="ECO:0000259" key="4">
    <source>
        <dbReference type="PROSITE" id="PS50001"/>
    </source>
</evidence>
<name>A0AAX6SBH4_HETGA</name>
<evidence type="ECO:0000256" key="3">
    <source>
        <dbReference type="SAM" id="MobiDB-lite"/>
    </source>
</evidence>
<reference evidence="6" key="1">
    <citation type="submission" date="2025-08" db="UniProtKB">
        <authorList>
            <consortium name="RefSeq"/>
        </authorList>
    </citation>
    <scope>IDENTIFICATION</scope>
</reference>
<proteinExistence type="predicted"/>
<gene>
    <name evidence="6" type="primary">Hsh2d</name>
</gene>
<dbReference type="AlphaFoldDB" id="A0AAX6SBH4"/>
<dbReference type="InterPro" id="IPR036860">
    <property type="entry name" value="SH2_dom_sf"/>
</dbReference>
<dbReference type="SUPFAM" id="SSF55550">
    <property type="entry name" value="SH2 domain"/>
    <property type="match status" value="1"/>
</dbReference>
<dbReference type="PANTHER" id="PTHR14388:SF3">
    <property type="entry name" value="HEMATOPOIETIC SH2 DOMAIN-CONTAINING PROTEIN"/>
    <property type="match status" value="1"/>
</dbReference>
<dbReference type="KEGG" id="hgl:101708564"/>
<dbReference type="RefSeq" id="XP_021106766.1">
    <property type="nucleotide sequence ID" value="XM_021251107.1"/>
</dbReference>
<feature type="region of interest" description="Disordered" evidence="3">
    <location>
        <begin position="254"/>
        <end position="291"/>
    </location>
</feature>
<dbReference type="Pfam" id="PF00017">
    <property type="entry name" value="SH2"/>
    <property type="match status" value="1"/>
</dbReference>